<dbReference type="PANTHER" id="PTHR43085">
    <property type="entry name" value="HEXOKINASE FAMILY MEMBER"/>
    <property type="match status" value="1"/>
</dbReference>
<dbReference type="PROSITE" id="PS00584">
    <property type="entry name" value="PFKB_KINASES_2"/>
    <property type="match status" value="1"/>
</dbReference>
<dbReference type="GO" id="GO:0016301">
    <property type="term" value="F:kinase activity"/>
    <property type="evidence" value="ECO:0007669"/>
    <property type="project" value="UniProtKB-KW"/>
</dbReference>
<gene>
    <name evidence="7" type="ORF">Q644_04340</name>
</gene>
<comment type="caution">
    <text evidence="7">The sequence shown here is derived from an EMBL/GenBank/DDBJ whole genome shotgun (WGS) entry which is preliminary data.</text>
</comment>
<keyword evidence="2" id="KW-0808">Transferase</keyword>
<dbReference type="Pfam" id="PF00294">
    <property type="entry name" value="PfkB"/>
    <property type="match status" value="1"/>
</dbReference>
<name>U4V781_9HYPH</name>
<evidence type="ECO:0000259" key="6">
    <source>
        <dbReference type="Pfam" id="PF00294"/>
    </source>
</evidence>
<dbReference type="CDD" id="cd01167">
    <property type="entry name" value="bac_FRK"/>
    <property type="match status" value="1"/>
</dbReference>
<dbReference type="Proteomes" id="UP000016842">
    <property type="component" value="Unassembled WGS sequence"/>
</dbReference>
<keyword evidence="4 7" id="KW-0418">Kinase</keyword>
<keyword evidence="3" id="KW-0547">Nucleotide-binding</keyword>
<evidence type="ECO:0000256" key="5">
    <source>
        <dbReference type="ARBA" id="ARBA00022840"/>
    </source>
</evidence>
<dbReference type="GO" id="GO:0005524">
    <property type="term" value="F:ATP binding"/>
    <property type="evidence" value="ECO:0007669"/>
    <property type="project" value="UniProtKB-KW"/>
</dbReference>
<evidence type="ECO:0000256" key="3">
    <source>
        <dbReference type="ARBA" id="ARBA00022741"/>
    </source>
</evidence>
<evidence type="ECO:0000313" key="8">
    <source>
        <dbReference type="Proteomes" id="UP000016842"/>
    </source>
</evidence>
<dbReference type="SUPFAM" id="SSF53613">
    <property type="entry name" value="Ribokinase-like"/>
    <property type="match status" value="1"/>
</dbReference>
<dbReference type="InterPro" id="IPR029056">
    <property type="entry name" value="Ribokinase-like"/>
</dbReference>
<keyword evidence="5" id="KW-0067">ATP-binding</keyword>
<feature type="domain" description="Carbohydrate kinase PfkB" evidence="6">
    <location>
        <begin position="22"/>
        <end position="324"/>
    </location>
</feature>
<dbReference type="Gene3D" id="3.40.1190.20">
    <property type="match status" value="1"/>
</dbReference>
<dbReference type="PATRIC" id="fig|1337887.3.peg.4207"/>
<comment type="similarity">
    <text evidence="1">Belongs to the carbohydrate kinase PfkB family.</text>
</comment>
<dbReference type="InterPro" id="IPR011611">
    <property type="entry name" value="PfkB_dom"/>
</dbReference>
<organism evidence="7 8">
    <name type="scientific">Brucella intermedia 229E</name>
    <dbReference type="NCBI Taxonomy" id="1337887"/>
    <lineage>
        <taxon>Bacteria</taxon>
        <taxon>Pseudomonadati</taxon>
        <taxon>Pseudomonadota</taxon>
        <taxon>Alphaproteobacteria</taxon>
        <taxon>Hyphomicrobiales</taxon>
        <taxon>Brucellaceae</taxon>
        <taxon>Brucella/Ochrobactrum group</taxon>
        <taxon>Brucella</taxon>
    </lineage>
</organism>
<evidence type="ECO:0000313" key="7">
    <source>
        <dbReference type="EMBL" id="ERM00544.1"/>
    </source>
</evidence>
<dbReference type="AlphaFoldDB" id="U4V781"/>
<dbReference type="InterPro" id="IPR002173">
    <property type="entry name" value="Carboh/pur_kinase_PfkB_CS"/>
</dbReference>
<evidence type="ECO:0000256" key="2">
    <source>
        <dbReference type="ARBA" id="ARBA00022679"/>
    </source>
</evidence>
<protein>
    <submittedName>
        <fullName evidence="7">Carbohydrate kinase</fullName>
    </submittedName>
</protein>
<dbReference type="PANTHER" id="PTHR43085:SF1">
    <property type="entry name" value="PSEUDOURIDINE KINASE-RELATED"/>
    <property type="match status" value="1"/>
</dbReference>
<dbReference type="EMBL" id="ASXJ01000296">
    <property type="protein sequence ID" value="ERM00544.1"/>
    <property type="molecule type" value="Genomic_DNA"/>
</dbReference>
<reference evidence="7 8" key="1">
    <citation type="journal article" date="2014" name="FEMS Microbiol. Lett.">
        <title>Genome sequencing analysis reveals virulence-related gene content of Ochrobactrum intermedium strain 229E, a urease-positive strain isolated from the human gastric niche.</title>
        <authorList>
            <person name="Kulkarni G.J."/>
            <person name="Shetty S."/>
            <person name="Dharne M.S."/>
            <person name="Shouche Y.S."/>
        </authorList>
    </citation>
    <scope>NUCLEOTIDE SEQUENCE [LARGE SCALE GENOMIC DNA]</scope>
    <source>
        <strain evidence="7 8">229E</strain>
    </source>
</reference>
<dbReference type="InterPro" id="IPR050306">
    <property type="entry name" value="PfkB_Carbo_kinase"/>
</dbReference>
<evidence type="ECO:0000256" key="4">
    <source>
        <dbReference type="ARBA" id="ARBA00022777"/>
    </source>
</evidence>
<proteinExistence type="inferred from homology"/>
<sequence>MKFSALFVYLHSIDLEPEKRPMILCCGESLIDMLPPRETAAGETAFQPFAGGSVFNTAIALGRLDVPTGFFSGISSDFFGEILRDTLARSNVDYSFAAISDRPTTLAFVRLVDGQARYAFYDENTAGRMLAESDMPYVDDAVDAMLFGCISLFSEPCGSVYEALMTREAPKRVMFLDPNIRTSFITDREKHLARMKRMIALADIVKLSDEDLDWFGEKGSHDEIAAEWLKLGPRLVVITKGAHGADAYTARATVRVPGVKVDVVDTVGAGDTVNAGILASLHNQGLLDKDALADLTEDQIHSAVALGGVRAAAVTVARAGGANPPWAHEMKD</sequence>
<accession>U4V781</accession>
<evidence type="ECO:0000256" key="1">
    <source>
        <dbReference type="ARBA" id="ARBA00010688"/>
    </source>
</evidence>